<gene>
    <name evidence="1" type="ORF">Goari_009926</name>
</gene>
<sequence length="140" mass="15801">MKFVLQCGLYSLLRILWCKREQTRVKPPISSSVVSTTYRVGQNKRDAGFRLNQKEAAVGVVIRDENGEIMGLVAKSLTLFFQAAEAVADISALTWSAKEIAKEFHARAFHFIGQFGNKTAHAMVQEGSRRMTSRLKKLRR</sequence>
<dbReference type="AlphaFoldDB" id="A0A7J8XYK0"/>
<proteinExistence type="predicted"/>
<protein>
    <submittedName>
        <fullName evidence="1">Uncharacterized protein</fullName>
    </submittedName>
</protein>
<accession>A0A7J8XYK0</accession>
<feature type="non-terminal residue" evidence="1">
    <location>
        <position position="1"/>
    </location>
</feature>
<name>A0A7J8XYK0_GOSAI</name>
<keyword evidence="2" id="KW-1185">Reference proteome</keyword>
<reference evidence="1 2" key="1">
    <citation type="journal article" date="2019" name="Genome Biol. Evol.">
        <title>Insights into the evolution of the New World diploid cottons (Gossypium, subgenus Houzingenia) based on genome sequencing.</title>
        <authorList>
            <person name="Grover C.E."/>
            <person name="Arick M.A. 2nd"/>
            <person name="Thrash A."/>
            <person name="Conover J.L."/>
            <person name="Sanders W.S."/>
            <person name="Peterson D.G."/>
            <person name="Frelichowski J.E."/>
            <person name="Scheffler J.A."/>
            <person name="Scheffler B.E."/>
            <person name="Wendel J.F."/>
        </authorList>
    </citation>
    <scope>NUCLEOTIDE SEQUENCE [LARGE SCALE GENOMIC DNA]</scope>
    <source>
        <strain evidence="1">185</strain>
        <tissue evidence="1">Leaf</tissue>
    </source>
</reference>
<evidence type="ECO:0000313" key="1">
    <source>
        <dbReference type="EMBL" id="MBA0692355.1"/>
    </source>
</evidence>
<dbReference type="Proteomes" id="UP000593577">
    <property type="component" value="Unassembled WGS sequence"/>
</dbReference>
<evidence type="ECO:0000313" key="2">
    <source>
        <dbReference type="Proteomes" id="UP000593577"/>
    </source>
</evidence>
<dbReference type="EMBL" id="JABFAA010000009">
    <property type="protein sequence ID" value="MBA0692355.1"/>
    <property type="molecule type" value="Genomic_DNA"/>
</dbReference>
<comment type="caution">
    <text evidence="1">The sequence shown here is derived from an EMBL/GenBank/DDBJ whole genome shotgun (WGS) entry which is preliminary data.</text>
</comment>
<organism evidence="1 2">
    <name type="scientific">Gossypium aridum</name>
    <name type="common">American cotton</name>
    <name type="synonym">Erioxylum aridum</name>
    <dbReference type="NCBI Taxonomy" id="34290"/>
    <lineage>
        <taxon>Eukaryota</taxon>
        <taxon>Viridiplantae</taxon>
        <taxon>Streptophyta</taxon>
        <taxon>Embryophyta</taxon>
        <taxon>Tracheophyta</taxon>
        <taxon>Spermatophyta</taxon>
        <taxon>Magnoliopsida</taxon>
        <taxon>eudicotyledons</taxon>
        <taxon>Gunneridae</taxon>
        <taxon>Pentapetalae</taxon>
        <taxon>rosids</taxon>
        <taxon>malvids</taxon>
        <taxon>Malvales</taxon>
        <taxon>Malvaceae</taxon>
        <taxon>Malvoideae</taxon>
        <taxon>Gossypium</taxon>
    </lineage>
</organism>